<evidence type="ECO:0000313" key="3">
    <source>
        <dbReference type="Proteomes" id="UP001501074"/>
    </source>
</evidence>
<dbReference type="Proteomes" id="UP001501074">
    <property type="component" value="Unassembled WGS sequence"/>
</dbReference>
<name>A0ABP6ZWE3_9ACTN</name>
<dbReference type="SUPFAM" id="SSF52821">
    <property type="entry name" value="Rhodanese/Cell cycle control phosphatase"/>
    <property type="match status" value="2"/>
</dbReference>
<dbReference type="PROSITE" id="PS50206">
    <property type="entry name" value="RHODANESE_3"/>
    <property type="match status" value="1"/>
</dbReference>
<keyword evidence="3" id="KW-1185">Reference proteome</keyword>
<evidence type="ECO:0000259" key="1">
    <source>
        <dbReference type="PROSITE" id="PS50206"/>
    </source>
</evidence>
<dbReference type="SMART" id="SM00450">
    <property type="entry name" value="RHOD"/>
    <property type="match status" value="1"/>
</dbReference>
<dbReference type="InterPro" id="IPR050229">
    <property type="entry name" value="GlpE_sulfurtransferase"/>
</dbReference>
<protein>
    <recommendedName>
        <fullName evidence="1">Rhodanese domain-containing protein</fullName>
    </recommendedName>
</protein>
<dbReference type="InterPro" id="IPR001763">
    <property type="entry name" value="Rhodanese-like_dom"/>
</dbReference>
<dbReference type="EMBL" id="BAAAZO010000006">
    <property type="protein sequence ID" value="GAA3619704.1"/>
    <property type="molecule type" value="Genomic_DNA"/>
</dbReference>
<gene>
    <name evidence="2" type="ORF">GCM10022223_40680</name>
</gene>
<feature type="domain" description="Rhodanese" evidence="1">
    <location>
        <begin position="132"/>
        <end position="232"/>
    </location>
</feature>
<dbReference type="InterPro" id="IPR036873">
    <property type="entry name" value="Rhodanese-like_dom_sf"/>
</dbReference>
<evidence type="ECO:0000313" key="2">
    <source>
        <dbReference type="EMBL" id="GAA3619704.1"/>
    </source>
</evidence>
<reference evidence="3" key="1">
    <citation type="journal article" date="2019" name="Int. J. Syst. Evol. Microbiol.">
        <title>The Global Catalogue of Microorganisms (GCM) 10K type strain sequencing project: providing services to taxonomists for standard genome sequencing and annotation.</title>
        <authorList>
            <consortium name="The Broad Institute Genomics Platform"/>
            <consortium name="The Broad Institute Genome Sequencing Center for Infectious Disease"/>
            <person name="Wu L."/>
            <person name="Ma J."/>
        </authorList>
    </citation>
    <scope>NUCLEOTIDE SEQUENCE [LARGE SCALE GENOMIC DNA]</scope>
    <source>
        <strain evidence="3">JCM 16902</strain>
    </source>
</reference>
<dbReference type="CDD" id="cd00158">
    <property type="entry name" value="RHOD"/>
    <property type="match status" value="1"/>
</dbReference>
<accession>A0ABP6ZWE3</accession>
<dbReference type="PANTHER" id="PTHR43031:SF7">
    <property type="entry name" value="NITRIC OXIDE REDUCTASE FLRD-NAD(+) REDUCTASE"/>
    <property type="match status" value="1"/>
</dbReference>
<dbReference type="Pfam" id="PF00581">
    <property type="entry name" value="Rhodanese"/>
    <property type="match status" value="1"/>
</dbReference>
<sequence length="238" mass="26042">MPTSTPMRPHELGRRLDVGEWVFDVRDPRSFAEEHLYGTVNVTVPQLTHLVGVLPAGAPFSVIGGTAHELDEALDRLAVLGLTPRETAVGRPADLGPALATYPRVTFRDLVRARRETNSRQDPAGRGWDDEPVRRAVVVDARDAAEYARGHLRGAVHAPLRPGTSMIREGLPGRIRRPLRKTLPLPTAGTRLWVHCADGTRASVAAGLLERAGHEVAWLDDDLETACRDGVLRLTSLF</sequence>
<organism evidence="2 3">
    <name type="scientific">Kineosporia mesophila</name>
    <dbReference type="NCBI Taxonomy" id="566012"/>
    <lineage>
        <taxon>Bacteria</taxon>
        <taxon>Bacillati</taxon>
        <taxon>Actinomycetota</taxon>
        <taxon>Actinomycetes</taxon>
        <taxon>Kineosporiales</taxon>
        <taxon>Kineosporiaceae</taxon>
        <taxon>Kineosporia</taxon>
    </lineage>
</organism>
<comment type="caution">
    <text evidence="2">The sequence shown here is derived from an EMBL/GenBank/DDBJ whole genome shotgun (WGS) entry which is preliminary data.</text>
</comment>
<dbReference type="RefSeq" id="WP_231480963.1">
    <property type="nucleotide sequence ID" value="NZ_BAAAZO010000006.1"/>
</dbReference>
<proteinExistence type="predicted"/>
<dbReference type="Gene3D" id="3.40.250.10">
    <property type="entry name" value="Rhodanese-like domain"/>
    <property type="match status" value="2"/>
</dbReference>
<dbReference type="PANTHER" id="PTHR43031">
    <property type="entry name" value="FAD-DEPENDENT OXIDOREDUCTASE"/>
    <property type="match status" value="1"/>
</dbReference>